<evidence type="ECO:0000259" key="3">
    <source>
        <dbReference type="PROSITE" id="PS50110"/>
    </source>
</evidence>
<dbReference type="GO" id="GO:0000160">
    <property type="term" value="P:phosphorelay signal transduction system"/>
    <property type="evidence" value="ECO:0007669"/>
    <property type="project" value="InterPro"/>
</dbReference>
<evidence type="ECO:0000313" key="4">
    <source>
        <dbReference type="EMBL" id="OHA24375.1"/>
    </source>
</evidence>
<organism evidence="4 5">
    <name type="scientific">Candidatus Taylorbacteria bacterium RIFCSPHIGHO2_02_FULL_43_32b</name>
    <dbReference type="NCBI Taxonomy" id="1802306"/>
    <lineage>
        <taxon>Bacteria</taxon>
        <taxon>Candidatus Tayloriibacteriota</taxon>
    </lineage>
</organism>
<dbReference type="InterPro" id="IPR050595">
    <property type="entry name" value="Bact_response_regulator"/>
</dbReference>
<dbReference type="SMART" id="SM00448">
    <property type="entry name" value="REC"/>
    <property type="match status" value="1"/>
</dbReference>
<dbReference type="Proteomes" id="UP000177130">
    <property type="component" value="Unassembled WGS sequence"/>
</dbReference>
<keyword evidence="1 2" id="KW-0597">Phosphoprotein</keyword>
<dbReference type="STRING" id="1802306.A3C72_02205"/>
<feature type="domain" description="Response regulatory" evidence="3">
    <location>
        <begin position="9"/>
        <end position="125"/>
    </location>
</feature>
<dbReference type="EMBL" id="MHRK01000012">
    <property type="protein sequence ID" value="OHA24375.1"/>
    <property type="molecule type" value="Genomic_DNA"/>
</dbReference>
<dbReference type="Pfam" id="PF00072">
    <property type="entry name" value="Response_reg"/>
    <property type="match status" value="1"/>
</dbReference>
<dbReference type="PROSITE" id="PS50110">
    <property type="entry name" value="RESPONSE_REGULATORY"/>
    <property type="match status" value="1"/>
</dbReference>
<dbReference type="AlphaFoldDB" id="A0A1G2MKB3"/>
<dbReference type="InterPro" id="IPR001789">
    <property type="entry name" value="Sig_transdc_resp-reg_receiver"/>
</dbReference>
<accession>A0A1G2MKB3</accession>
<comment type="caution">
    <text evidence="4">The sequence shown here is derived from an EMBL/GenBank/DDBJ whole genome shotgun (WGS) entry which is preliminary data.</text>
</comment>
<evidence type="ECO:0000256" key="2">
    <source>
        <dbReference type="PROSITE-ProRule" id="PRU00169"/>
    </source>
</evidence>
<proteinExistence type="predicted"/>
<gene>
    <name evidence="4" type="ORF">A3C72_02205</name>
</gene>
<reference evidence="4 5" key="1">
    <citation type="journal article" date="2016" name="Nat. Commun.">
        <title>Thousands of microbial genomes shed light on interconnected biogeochemical processes in an aquifer system.</title>
        <authorList>
            <person name="Anantharaman K."/>
            <person name="Brown C.T."/>
            <person name="Hug L.A."/>
            <person name="Sharon I."/>
            <person name="Castelle C.J."/>
            <person name="Probst A.J."/>
            <person name="Thomas B.C."/>
            <person name="Singh A."/>
            <person name="Wilkins M.J."/>
            <person name="Karaoz U."/>
            <person name="Brodie E.L."/>
            <person name="Williams K.H."/>
            <person name="Hubbard S.S."/>
            <person name="Banfield J.F."/>
        </authorList>
    </citation>
    <scope>NUCLEOTIDE SEQUENCE [LARGE SCALE GENOMIC DNA]</scope>
</reference>
<dbReference type="SUPFAM" id="SSF52172">
    <property type="entry name" value="CheY-like"/>
    <property type="match status" value="1"/>
</dbReference>
<dbReference type="Gene3D" id="3.40.50.2300">
    <property type="match status" value="1"/>
</dbReference>
<dbReference type="InterPro" id="IPR011006">
    <property type="entry name" value="CheY-like_superfamily"/>
</dbReference>
<dbReference type="PANTHER" id="PTHR44591:SF3">
    <property type="entry name" value="RESPONSE REGULATORY DOMAIN-CONTAINING PROTEIN"/>
    <property type="match status" value="1"/>
</dbReference>
<evidence type="ECO:0000313" key="5">
    <source>
        <dbReference type="Proteomes" id="UP000177130"/>
    </source>
</evidence>
<evidence type="ECO:0000256" key="1">
    <source>
        <dbReference type="ARBA" id="ARBA00022553"/>
    </source>
</evidence>
<name>A0A1G2MKB3_9BACT</name>
<feature type="modified residue" description="4-aspartylphosphate" evidence="2">
    <location>
        <position position="58"/>
    </location>
</feature>
<sequence>MDKTLAGKKILWVEDDAFLSGLIGQRFGGLGASLFSAATGEQAIKIAQDEKPDIILLDILLPGLGGFEILKVLKDDPITKDIPVVILSNLSQKDDIEKGKQLGAISFLIKATVNLDEIVAEAKRVLGVK</sequence>
<protein>
    <recommendedName>
        <fullName evidence="3">Response regulatory domain-containing protein</fullName>
    </recommendedName>
</protein>
<dbReference type="PANTHER" id="PTHR44591">
    <property type="entry name" value="STRESS RESPONSE REGULATOR PROTEIN 1"/>
    <property type="match status" value="1"/>
</dbReference>